<sequence>MADQDWKTGGLNRSKYIVRKPCPACGGSGTCCGCGARGLADCVCVIGQTCEECHGHGHVAPRDSEAQYFVLRIDGACDPHAQKALAMYANSVEPDNPEFAAGIRVWLEETVKRLTDPPPDVPEATPITPDLPA</sequence>
<evidence type="ECO:0000313" key="2">
    <source>
        <dbReference type="EMBL" id="KKN15040.1"/>
    </source>
</evidence>
<name>A0A0F9N5Z1_9ZZZZ</name>
<dbReference type="AlphaFoldDB" id="A0A0F9N5Z1"/>
<organism evidence="2">
    <name type="scientific">marine sediment metagenome</name>
    <dbReference type="NCBI Taxonomy" id="412755"/>
    <lineage>
        <taxon>unclassified sequences</taxon>
        <taxon>metagenomes</taxon>
        <taxon>ecological metagenomes</taxon>
    </lineage>
</organism>
<proteinExistence type="predicted"/>
<gene>
    <name evidence="2" type="ORF">LCGC14_0990030</name>
</gene>
<comment type="caution">
    <text evidence="2">The sequence shown here is derived from an EMBL/GenBank/DDBJ whole genome shotgun (WGS) entry which is preliminary data.</text>
</comment>
<evidence type="ECO:0000256" key="1">
    <source>
        <dbReference type="SAM" id="MobiDB-lite"/>
    </source>
</evidence>
<dbReference type="EMBL" id="LAZR01003753">
    <property type="protein sequence ID" value="KKN15040.1"/>
    <property type="molecule type" value="Genomic_DNA"/>
</dbReference>
<accession>A0A0F9N5Z1</accession>
<feature type="region of interest" description="Disordered" evidence="1">
    <location>
        <begin position="114"/>
        <end position="133"/>
    </location>
</feature>
<protein>
    <submittedName>
        <fullName evidence="2">Uncharacterized protein</fullName>
    </submittedName>
</protein>
<reference evidence="2" key="1">
    <citation type="journal article" date="2015" name="Nature">
        <title>Complex archaea that bridge the gap between prokaryotes and eukaryotes.</title>
        <authorList>
            <person name="Spang A."/>
            <person name="Saw J.H."/>
            <person name="Jorgensen S.L."/>
            <person name="Zaremba-Niedzwiedzka K."/>
            <person name="Martijn J."/>
            <person name="Lind A.E."/>
            <person name="van Eijk R."/>
            <person name="Schleper C."/>
            <person name="Guy L."/>
            <person name="Ettema T.J."/>
        </authorList>
    </citation>
    <scope>NUCLEOTIDE SEQUENCE</scope>
</reference>